<sequence length="323" mass="36632">MAVGSKFFKYMASPKGRRFTFYGTTTALLCGFSIKYLPHSLLTDKHREIVALYENGIEKKVSQVLENRFIMALNSLKISGSERNYFTPFMVSGFDLYSFGSTKLLNGGFVGIPINFTYTAADEIPKGEVILKGYKKIEWNSPGGKLLQEGLILNEPEQIFGMCKEICECQTNKVLFNSLYLVAAILFYYGVTSTLNAKHQFFSRPLSLRIVLYFLVGIFTTGLYWTLKDGTQIWIDKSIDEHLASLGVTFLAAGVCYYDKVLKKNQAIRALTDSNEYTANGNHNHLIRTMTQPLTERKAFFEERFKKYIAEEKTKADANQNAN</sequence>
<proteinExistence type="predicted"/>
<feature type="transmembrane region" description="Helical" evidence="1">
    <location>
        <begin position="174"/>
        <end position="190"/>
    </location>
</feature>
<dbReference type="Proteomes" id="UP001107558">
    <property type="component" value="Chromosome 2"/>
</dbReference>
<keyword evidence="1" id="KW-0812">Transmembrane</keyword>
<dbReference type="OrthoDB" id="110174at2759"/>
<evidence type="ECO:0000313" key="3">
    <source>
        <dbReference type="Proteomes" id="UP001107558"/>
    </source>
</evidence>
<keyword evidence="1" id="KW-0472">Membrane</keyword>
<dbReference type="PANTHER" id="PTHR21824:SF4">
    <property type="entry name" value="TRANSMEMBRANE PROTEIN 177"/>
    <property type="match status" value="1"/>
</dbReference>
<accession>A0A9J6C8E8</accession>
<evidence type="ECO:0000256" key="1">
    <source>
        <dbReference type="SAM" id="Phobius"/>
    </source>
</evidence>
<dbReference type="EMBL" id="JADBJN010000002">
    <property type="protein sequence ID" value="KAG5678144.1"/>
    <property type="molecule type" value="Genomic_DNA"/>
</dbReference>
<evidence type="ECO:0000313" key="2">
    <source>
        <dbReference type="EMBL" id="KAG5678144.1"/>
    </source>
</evidence>
<dbReference type="AlphaFoldDB" id="A0A9J6C8E8"/>
<keyword evidence="1" id="KW-1133">Transmembrane helix</keyword>
<reference evidence="2" key="1">
    <citation type="submission" date="2021-03" db="EMBL/GenBank/DDBJ databases">
        <title>Chromosome level genome of the anhydrobiotic midge Polypedilum vanderplanki.</title>
        <authorList>
            <person name="Yoshida Y."/>
            <person name="Kikawada T."/>
            <person name="Gusev O."/>
        </authorList>
    </citation>
    <scope>NUCLEOTIDE SEQUENCE</scope>
    <source>
        <strain evidence="2">NIAS01</strain>
        <tissue evidence="2">Whole body or cell culture</tissue>
    </source>
</reference>
<dbReference type="InterPro" id="IPR026620">
    <property type="entry name" value="TMEM177"/>
</dbReference>
<feature type="transmembrane region" description="Helical" evidence="1">
    <location>
        <begin position="210"/>
        <end position="227"/>
    </location>
</feature>
<keyword evidence="3" id="KW-1185">Reference proteome</keyword>
<dbReference type="PANTHER" id="PTHR21824">
    <property type="entry name" value="TRANSMEMBRANE PROTEIN 177"/>
    <property type="match status" value="1"/>
</dbReference>
<comment type="caution">
    <text evidence="2">The sequence shown here is derived from an EMBL/GenBank/DDBJ whole genome shotgun (WGS) entry which is preliminary data.</text>
</comment>
<evidence type="ECO:0008006" key="4">
    <source>
        <dbReference type="Google" id="ProtNLM"/>
    </source>
</evidence>
<name>A0A9J6C8E8_POLVA</name>
<feature type="transmembrane region" description="Helical" evidence="1">
    <location>
        <begin position="20"/>
        <end position="37"/>
    </location>
</feature>
<dbReference type="GO" id="GO:0016020">
    <property type="term" value="C:membrane"/>
    <property type="evidence" value="ECO:0007669"/>
    <property type="project" value="TreeGrafter"/>
</dbReference>
<gene>
    <name evidence="2" type="ORF">PVAND_007839</name>
</gene>
<organism evidence="2 3">
    <name type="scientific">Polypedilum vanderplanki</name>
    <name type="common">Sleeping chironomid midge</name>
    <dbReference type="NCBI Taxonomy" id="319348"/>
    <lineage>
        <taxon>Eukaryota</taxon>
        <taxon>Metazoa</taxon>
        <taxon>Ecdysozoa</taxon>
        <taxon>Arthropoda</taxon>
        <taxon>Hexapoda</taxon>
        <taxon>Insecta</taxon>
        <taxon>Pterygota</taxon>
        <taxon>Neoptera</taxon>
        <taxon>Endopterygota</taxon>
        <taxon>Diptera</taxon>
        <taxon>Nematocera</taxon>
        <taxon>Chironomoidea</taxon>
        <taxon>Chironomidae</taxon>
        <taxon>Chironominae</taxon>
        <taxon>Polypedilum</taxon>
        <taxon>Polypedilum</taxon>
    </lineage>
</organism>
<protein>
    <recommendedName>
        <fullName evidence="4">Transmembrane protein 177</fullName>
    </recommendedName>
</protein>